<sequence>MGAGRTVSIVDDDEAVRLAVASLVRSLGWEARLFASAEDFLASGQIGDTTCLISDDRMSGMPGAAMYDRLLQLGYATPVIFITAFPTPELRAKLGASGVLAVVEKPFDAHTIEHWLNVASRRP</sequence>
<dbReference type="RefSeq" id="WP_115531568.1">
    <property type="nucleotide sequence ID" value="NZ_QRGA01000001.1"/>
</dbReference>
<dbReference type="Proteomes" id="UP000256838">
    <property type="component" value="Unassembled WGS sequence"/>
</dbReference>
<dbReference type="SMART" id="SM00448">
    <property type="entry name" value="REC"/>
    <property type="match status" value="1"/>
</dbReference>
<accession>A0A3D8K6V5</accession>
<dbReference type="OrthoDB" id="8964771at2"/>
<organism evidence="4 5">
    <name type="scientific">Trinickia dinghuensis</name>
    <dbReference type="NCBI Taxonomy" id="2291023"/>
    <lineage>
        <taxon>Bacteria</taxon>
        <taxon>Pseudomonadati</taxon>
        <taxon>Pseudomonadota</taxon>
        <taxon>Betaproteobacteria</taxon>
        <taxon>Burkholderiales</taxon>
        <taxon>Burkholderiaceae</taxon>
        <taxon>Trinickia</taxon>
    </lineage>
</organism>
<reference evidence="4 5" key="1">
    <citation type="submission" date="2018-08" db="EMBL/GenBank/DDBJ databases">
        <title>Paraburkholderia sp. DHOM06 isolated from forest soil.</title>
        <authorList>
            <person name="Gao Z.-H."/>
            <person name="Qiu L.-H."/>
        </authorList>
    </citation>
    <scope>NUCLEOTIDE SEQUENCE [LARGE SCALE GENOMIC DNA]</scope>
    <source>
        <strain evidence="4 5">DHOM06</strain>
    </source>
</reference>
<keyword evidence="5" id="KW-1185">Reference proteome</keyword>
<dbReference type="SUPFAM" id="SSF52172">
    <property type="entry name" value="CheY-like"/>
    <property type="match status" value="1"/>
</dbReference>
<evidence type="ECO:0000256" key="1">
    <source>
        <dbReference type="ARBA" id="ARBA00022553"/>
    </source>
</evidence>
<evidence type="ECO:0000313" key="5">
    <source>
        <dbReference type="Proteomes" id="UP000256838"/>
    </source>
</evidence>
<dbReference type="AlphaFoldDB" id="A0A3D8K6V5"/>
<feature type="modified residue" description="4-aspartylphosphate" evidence="2">
    <location>
        <position position="55"/>
    </location>
</feature>
<feature type="domain" description="Response regulatory" evidence="3">
    <location>
        <begin position="6"/>
        <end position="120"/>
    </location>
</feature>
<protein>
    <submittedName>
        <fullName evidence="4">Response regulator</fullName>
    </submittedName>
</protein>
<dbReference type="GO" id="GO:0000160">
    <property type="term" value="P:phosphorelay signal transduction system"/>
    <property type="evidence" value="ECO:0007669"/>
    <property type="project" value="InterPro"/>
</dbReference>
<dbReference type="PANTHER" id="PTHR44591:SF25">
    <property type="entry name" value="CHEMOTAXIS TWO-COMPONENT RESPONSE REGULATOR"/>
    <property type="match status" value="1"/>
</dbReference>
<dbReference type="InterPro" id="IPR011006">
    <property type="entry name" value="CheY-like_superfamily"/>
</dbReference>
<proteinExistence type="predicted"/>
<dbReference type="InterPro" id="IPR050595">
    <property type="entry name" value="Bact_response_regulator"/>
</dbReference>
<dbReference type="InterPro" id="IPR001789">
    <property type="entry name" value="Sig_transdc_resp-reg_receiver"/>
</dbReference>
<evidence type="ECO:0000259" key="3">
    <source>
        <dbReference type="PROSITE" id="PS50110"/>
    </source>
</evidence>
<gene>
    <name evidence="4" type="ORF">DWV00_00375</name>
</gene>
<dbReference type="Gene3D" id="3.40.50.2300">
    <property type="match status" value="1"/>
</dbReference>
<keyword evidence="1 2" id="KW-0597">Phosphoprotein</keyword>
<evidence type="ECO:0000313" key="4">
    <source>
        <dbReference type="EMBL" id="RDV00302.1"/>
    </source>
</evidence>
<dbReference type="PANTHER" id="PTHR44591">
    <property type="entry name" value="STRESS RESPONSE REGULATOR PROTEIN 1"/>
    <property type="match status" value="1"/>
</dbReference>
<evidence type="ECO:0000256" key="2">
    <source>
        <dbReference type="PROSITE-ProRule" id="PRU00169"/>
    </source>
</evidence>
<dbReference type="Pfam" id="PF00072">
    <property type="entry name" value="Response_reg"/>
    <property type="match status" value="1"/>
</dbReference>
<dbReference type="EMBL" id="QRGA01000001">
    <property type="protein sequence ID" value="RDV00302.1"/>
    <property type="molecule type" value="Genomic_DNA"/>
</dbReference>
<dbReference type="PROSITE" id="PS50110">
    <property type="entry name" value="RESPONSE_REGULATORY"/>
    <property type="match status" value="1"/>
</dbReference>
<comment type="caution">
    <text evidence="4">The sequence shown here is derived from an EMBL/GenBank/DDBJ whole genome shotgun (WGS) entry which is preliminary data.</text>
</comment>
<name>A0A3D8K6V5_9BURK</name>